<dbReference type="PANTHER" id="PTHR33204:SF37">
    <property type="entry name" value="HTH-TYPE TRANSCRIPTIONAL REGULATOR YODB"/>
    <property type="match status" value="1"/>
</dbReference>
<evidence type="ECO:0000259" key="4">
    <source>
        <dbReference type="PROSITE" id="PS51118"/>
    </source>
</evidence>
<name>A0A8A4TJS8_SULCO</name>
<dbReference type="SUPFAM" id="SSF46785">
    <property type="entry name" value="Winged helix' DNA-binding domain"/>
    <property type="match status" value="1"/>
</dbReference>
<dbReference type="Gene3D" id="1.10.10.10">
    <property type="entry name" value="Winged helix-like DNA-binding domain superfamily/Winged helix DNA-binding domain"/>
    <property type="match status" value="1"/>
</dbReference>
<dbReference type="RefSeq" id="WP_237379369.1">
    <property type="nucleotide sequence ID" value="NZ_CP071793.1"/>
</dbReference>
<dbReference type="InterPro" id="IPR002577">
    <property type="entry name" value="HTH_HxlR"/>
</dbReference>
<dbReference type="CDD" id="cd00090">
    <property type="entry name" value="HTH_ARSR"/>
    <property type="match status" value="1"/>
</dbReference>
<dbReference type="KEGG" id="scor:J3U87_29490"/>
<evidence type="ECO:0000313" key="5">
    <source>
        <dbReference type="EMBL" id="QTD49737.1"/>
    </source>
</evidence>
<evidence type="ECO:0000256" key="2">
    <source>
        <dbReference type="ARBA" id="ARBA00023125"/>
    </source>
</evidence>
<dbReference type="InterPro" id="IPR036390">
    <property type="entry name" value="WH_DNA-bd_sf"/>
</dbReference>
<keyword evidence="1" id="KW-0805">Transcription regulation</keyword>
<dbReference type="PANTHER" id="PTHR33204">
    <property type="entry name" value="TRANSCRIPTIONAL REGULATOR, MARR FAMILY"/>
    <property type="match status" value="1"/>
</dbReference>
<dbReference type="AlphaFoldDB" id="A0A8A4TJS8"/>
<protein>
    <submittedName>
        <fullName evidence="5">Helix-turn-helix transcriptional regulator</fullName>
    </submittedName>
</protein>
<organism evidence="5 6">
    <name type="scientific">Sulfidibacter corallicola</name>
    <dbReference type="NCBI Taxonomy" id="2818388"/>
    <lineage>
        <taxon>Bacteria</taxon>
        <taxon>Pseudomonadati</taxon>
        <taxon>Acidobacteriota</taxon>
        <taxon>Holophagae</taxon>
        <taxon>Acanthopleuribacterales</taxon>
        <taxon>Acanthopleuribacteraceae</taxon>
        <taxon>Sulfidibacter</taxon>
    </lineage>
</organism>
<sequence length="114" mass="12722">MAIPTPGRPVRGSRSGAPIMALFDLLGRRWGMGILWRLSEGPCTFRELQTRCETISPTILNRRLKELREALLIERCADGYKLTDLGAELYGLLVPLGSYARTWAACLRAETDEA</sequence>
<dbReference type="GO" id="GO:0003677">
    <property type="term" value="F:DNA binding"/>
    <property type="evidence" value="ECO:0007669"/>
    <property type="project" value="UniProtKB-KW"/>
</dbReference>
<dbReference type="PROSITE" id="PS51118">
    <property type="entry name" value="HTH_HXLR"/>
    <property type="match status" value="1"/>
</dbReference>
<accession>A0A8A4TJS8</accession>
<reference evidence="5" key="1">
    <citation type="submission" date="2021-03" db="EMBL/GenBank/DDBJ databases">
        <title>Acanthopleuribacteraceae sp. M133.</title>
        <authorList>
            <person name="Wang G."/>
        </authorList>
    </citation>
    <scope>NUCLEOTIDE SEQUENCE</scope>
    <source>
        <strain evidence="5">M133</strain>
    </source>
</reference>
<dbReference type="InterPro" id="IPR011991">
    <property type="entry name" value="ArsR-like_HTH"/>
</dbReference>
<dbReference type="EMBL" id="CP071793">
    <property type="protein sequence ID" value="QTD49737.1"/>
    <property type="molecule type" value="Genomic_DNA"/>
</dbReference>
<dbReference type="InterPro" id="IPR036388">
    <property type="entry name" value="WH-like_DNA-bd_sf"/>
</dbReference>
<gene>
    <name evidence="5" type="ORF">J3U87_29490</name>
</gene>
<evidence type="ECO:0000256" key="3">
    <source>
        <dbReference type="ARBA" id="ARBA00023163"/>
    </source>
</evidence>
<evidence type="ECO:0000256" key="1">
    <source>
        <dbReference type="ARBA" id="ARBA00023015"/>
    </source>
</evidence>
<proteinExistence type="predicted"/>
<keyword evidence="6" id="KW-1185">Reference proteome</keyword>
<feature type="domain" description="HTH hxlR-type" evidence="4">
    <location>
        <begin position="17"/>
        <end position="108"/>
    </location>
</feature>
<dbReference type="Proteomes" id="UP000663929">
    <property type="component" value="Chromosome"/>
</dbReference>
<evidence type="ECO:0000313" key="6">
    <source>
        <dbReference type="Proteomes" id="UP000663929"/>
    </source>
</evidence>
<dbReference type="Pfam" id="PF01638">
    <property type="entry name" value="HxlR"/>
    <property type="match status" value="1"/>
</dbReference>
<keyword evidence="3" id="KW-0804">Transcription</keyword>
<keyword evidence="2" id="KW-0238">DNA-binding</keyword>
<dbReference type="GO" id="GO:0006355">
    <property type="term" value="P:regulation of DNA-templated transcription"/>
    <property type="evidence" value="ECO:0007669"/>
    <property type="project" value="UniProtKB-ARBA"/>
</dbReference>